<evidence type="ECO:0000256" key="4">
    <source>
        <dbReference type="ARBA" id="ARBA00022829"/>
    </source>
</evidence>
<keyword evidence="3" id="KW-0378">Hydrolase</keyword>
<evidence type="ECO:0000313" key="7">
    <source>
        <dbReference type="EMBL" id="TFK79682.1"/>
    </source>
</evidence>
<feature type="region of interest" description="Disordered" evidence="5">
    <location>
        <begin position="1055"/>
        <end position="1083"/>
    </location>
</feature>
<dbReference type="GO" id="GO:0005737">
    <property type="term" value="C:cytoplasm"/>
    <property type="evidence" value="ECO:0007669"/>
    <property type="project" value="TreeGrafter"/>
</dbReference>
<name>A0A5C3NRM8_9APHY</name>
<dbReference type="InterPro" id="IPR005314">
    <property type="entry name" value="Peptidase_C50"/>
</dbReference>
<dbReference type="EC" id="3.4.22.49" evidence="2"/>
<evidence type="ECO:0000259" key="6">
    <source>
        <dbReference type="PROSITE" id="PS51700"/>
    </source>
</evidence>
<dbReference type="STRING" id="1314778.A0A5C3NRM8"/>
<comment type="catalytic activity">
    <reaction evidence="1">
        <text>All bonds known to be hydrolyzed by this endopeptidase have arginine in P1 and an acidic residue in P4. P6 is often occupied by an acidic residue or by a hydroxy-amino-acid residue, the phosphorylation of which enhances cleavage.</text>
        <dbReference type="EC" id="3.4.22.49"/>
    </reaction>
</comment>
<evidence type="ECO:0000256" key="1">
    <source>
        <dbReference type="ARBA" id="ARBA00000451"/>
    </source>
</evidence>
<evidence type="ECO:0000256" key="3">
    <source>
        <dbReference type="ARBA" id="ARBA00022801"/>
    </source>
</evidence>
<dbReference type="Pfam" id="PF03568">
    <property type="entry name" value="Separin_C"/>
    <property type="match status" value="1"/>
</dbReference>
<dbReference type="EMBL" id="ML211962">
    <property type="protein sequence ID" value="TFK79682.1"/>
    <property type="molecule type" value="Genomic_DNA"/>
</dbReference>
<feature type="region of interest" description="Disordered" evidence="5">
    <location>
        <begin position="1445"/>
        <end position="1478"/>
    </location>
</feature>
<feature type="domain" description="Peptidase C50" evidence="6">
    <location>
        <begin position="1805"/>
        <end position="1902"/>
    </location>
</feature>
<dbReference type="GO" id="GO:0051307">
    <property type="term" value="P:meiotic chromosome separation"/>
    <property type="evidence" value="ECO:0007669"/>
    <property type="project" value="TreeGrafter"/>
</dbReference>
<dbReference type="GO" id="GO:0004197">
    <property type="term" value="F:cysteine-type endopeptidase activity"/>
    <property type="evidence" value="ECO:0007669"/>
    <property type="project" value="InterPro"/>
</dbReference>
<evidence type="ECO:0000313" key="8">
    <source>
        <dbReference type="Proteomes" id="UP000308197"/>
    </source>
</evidence>
<feature type="region of interest" description="Disordered" evidence="5">
    <location>
        <begin position="808"/>
        <end position="839"/>
    </location>
</feature>
<sequence length="1994" mass="220208">MRAVNAASKSLSALLEQRSKTSQAKSDRAAADSVTKQAISARKDLNVLRELSPGDADIERAASSMVGKLINLEMYSVASGTLQDMYASLVLLYHPAPPPPTNSPLALLALPLHDEPVSDLHLTLLSTYLLHTLNVVSHTTTDLSALVTALHDSTSPTLLRWAPAFARLPEKQQDHLYTQAYTIVSRLASTASPATTAYSLRIFALLCLAETRPSVIAPNTFWQQAVKFTAMFANTDSISPNEGAKHVCDSFARVLACTEKRPDASDFMAGAAFARFCEYWSRFAKQAGDLQALERIGRLTQSTRGSAEDLAAIETSTLCTTLARALAVFDHWSEHSTDFVSKVHETSAVIKGCAGSLAQSGPDHDRVKRGLERLRRAVVKITESANDTFPAEVKTCAKAVLEQIIDVLFEAITERNARSSSTFTPALEGLFTLARASFLVNKPDTYTIAHAHLSRASSLISPERTLSLSSTMTANYTRCVASAYHSIAGQLYQSGRYDHAVRFLEESSRLGRQALESYQIAKKTADSMEVDDETKGKEEAWAQLEEQLWRRWELLGVCQAKTGDRKLAYDAFLKSIKTFPYTLHSLAKAARTTPPSLLLESAPALKQLGALVDRVTYIAACELLQPPSSVSALSWFPSGNGELNQDDKCIVGALLERQISSLEESRWKQGVRDVMQVLLDDALLVYDGEERPVRHARVLLKKLELGYQAGSQVSADIDRAGEDAKTLLSRQNFALDASFARFCPEFLASIHLWLAVHAHRTRDAACSPAVISHAEEACKVIRSMVPIPVPRLSMGRKVSIVEPAPVRRPTRTTRTTKVAPKAKAPTTRARAPPVTPKKRRALDPVSLNAAVNTPPRAQAAAVTGKMDFDDFAKFIRLIRMVSHLIGLVGHVLVRVQLLNAARKLSERHIGIASEVYVSLSIDTAHEHIKLGRAEKAVAILAHVLPAVRNGSLPQDVAILFLLRYSEALAAAGEVLKASVTYCDAVAAASDFVAEEKGLPTAQRIRVRAALLERAAEAALSYASIQDARDDPTSSIEGLLQALRLWNRAIDTISRLQPATPKPPADDNPFAVTPKQGEDAHPETKVLSPRASRADAFLDSSSWRLAEGLLSTLLSLSQAYAARGSAREAEFFVQQTKDLAQAVHAPVMISRALAQQGELQIQLGQLQEGHQALMDAAELVMHLKGPDAAEVRRLQGRYSQLHADSKGAKQLFEEAASLLDELGSMFATLDGGNTARKSLIVSPRSMNAQMSDSVLAPMMLARVLRHQISLLHEVGEEYTNLLERFAKLPHNADAKAEEIALRAKLTLDEVYSRFRADMFLSSLAESGAMLTVARKAMTIPMGMSGEMVSSASQDMLETLATAEKLFWEHMSYIARRGHVSSVREAAVCLTLIRTFRTSLGRGDKHTPVLAAQLLDTSTVTTLRREMLEVIRHKFLNMDAMDDLQWPLMTPNGSPLPPPSKPKRGNRFSSSSLLDSDDDEPIDDVDLKAYWESVAKRYEAQCFDSQRMSVSQADSLPPNWTVVNVSVTEDRHTMFVTRQKAGKKPLIFCLPLKGRREGQEDEYLTYEDAIRELQETIRLSHESTRQAVDVKKDDKAARTAWWKTRADLDTRLRELLADIEFCWLGAFKTIFTPSHDVPSEDLAALRSRLDNVFQGSLVFQDKKPKTRIGLDDGLLECFSTLSPSCRDEELEDLVYFILDLYQFHGVPVAISEVDMDQVVVELRTALEEHSARIKGRALQGDDDHIFLVLDKNVQGIPWESLPILRGKSVSRIPSMDFLLDRLEFSHWRKWEDGSPQDGLVDRAAVDPRRTYFVLNPSGDLKGTEGRFADWLKGMKSAGWDGVIGRPPSEQQLLDALTNRDLIIYFGHGGAEQYARSHKIRNLPRCAATMLWGCSSGNLKYMGDFDRTGTPYHYMLAGCPTLVVNLWDVTDREIDKVSQAVFDDLHLTADPVKQWRADRDHTGKTSIVKAVARARDSCKLKYLTGAAPVVYGIPFYL</sequence>
<gene>
    <name evidence="7" type="ORF">K466DRAFT_505169</name>
</gene>
<evidence type="ECO:0000256" key="5">
    <source>
        <dbReference type="SAM" id="MobiDB-lite"/>
    </source>
</evidence>
<dbReference type="SUPFAM" id="SSF48452">
    <property type="entry name" value="TPR-like"/>
    <property type="match status" value="1"/>
</dbReference>
<dbReference type="InterPro" id="IPR030397">
    <property type="entry name" value="SEPARIN_core_dom"/>
</dbReference>
<dbReference type="GO" id="GO:0044732">
    <property type="term" value="C:mitotic spindle pole body"/>
    <property type="evidence" value="ECO:0007669"/>
    <property type="project" value="TreeGrafter"/>
</dbReference>
<dbReference type="PANTHER" id="PTHR12792:SF0">
    <property type="entry name" value="SEPARIN"/>
    <property type="match status" value="1"/>
</dbReference>
<dbReference type="PANTHER" id="PTHR12792">
    <property type="entry name" value="EXTRA SPINDLE POLES 1-RELATED"/>
    <property type="match status" value="1"/>
</dbReference>
<accession>A0A5C3NRM8</accession>
<dbReference type="GO" id="GO:0006508">
    <property type="term" value="P:proteolysis"/>
    <property type="evidence" value="ECO:0007669"/>
    <property type="project" value="InterPro"/>
</dbReference>
<protein>
    <recommendedName>
        <fullName evidence="2">separase</fullName>
        <ecNumber evidence="2">3.4.22.49</ecNumber>
    </recommendedName>
</protein>
<dbReference type="InterPro" id="IPR011990">
    <property type="entry name" value="TPR-like_helical_dom_sf"/>
</dbReference>
<dbReference type="Proteomes" id="UP000308197">
    <property type="component" value="Unassembled WGS sequence"/>
</dbReference>
<dbReference type="GO" id="GO:0072686">
    <property type="term" value="C:mitotic spindle"/>
    <property type="evidence" value="ECO:0007669"/>
    <property type="project" value="TreeGrafter"/>
</dbReference>
<dbReference type="InParanoid" id="A0A5C3NRM8"/>
<organism evidence="7 8">
    <name type="scientific">Polyporus arcularius HHB13444</name>
    <dbReference type="NCBI Taxonomy" id="1314778"/>
    <lineage>
        <taxon>Eukaryota</taxon>
        <taxon>Fungi</taxon>
        <taxon>Dikarya</taxon>
        <taxon>Basidiomycota</taxon>
        <taxon>Agaricomycotina</taxon>
        <taxon>Agaricomycetes</taxon>
        <taxon>Polyporales</taxon>
        <taxon>Polyporaceae</taxon>
        <taxon>Polyporus</taxon>
    </lineage>
</organism>
<dbReference type="GO" id="GO:0005634">
    <property type="term" value="C:nucleus"/>
    <property type="evidence" value="ECO:0007669"/>
    <property type="project" value="InterPro"/>
</dbReference>
<keyword evidence="8" id="KW-1185">Reference proteome</keyword>
<reference evidence="7 8" key="1">
    <citation type="journal article" date="2019" name="Nat. Ecol. Evol.">
        <title>Megaphylogeny resolves global patterns of mushroom evolution.</title>
        <authorList>
            <person name="Varga T."/>
            <person name="Krizsan K."/>
            <person name="Foldi C."/>
            <person name="Dima B."/>
            <person name="Sanchez-Garcia M."/>
            <person name="Sanchez-Ramirez S."/>
            <person name="Szollosi G.J."/>
            <person name="Szarkandi J.G."/>
            <person name="Papp V."/>
            <person name="Albert L."/>
            <person name="Andreopoulos W."/>
            <person name="Angelini C."/>
            <person name="Antonin V."/>
            <person name="Barry K.W."/>
            <person name="Bougher N.L."/>
            <person name="Buchanan P."/>
            <person name="Buyck B."/>
            <person name="Bense V."/>
            <person name="Catcheside P."/>
            <person name="Chovatia M."/>
            <person name="Cooper J."/>
            <person name="Damon W."/>
            <person name="Desjardin D."/>
            <person name="Finy P."/>
            <person name="Geml J."/>
            <person name="Haridas S."/>
            <person name="Hughes K."/>
            <person name="Justo A."/>
            <person name="Karasinski D."/>
            <person name="Kautmanova I."/>
            <person name="Kiss B."/>
            <person name="Kocsube S."/>
            <person name="Kotiranta H."/>
            <person name="LaButti K.M."/>
            <person name="Lechner B.E."/>
            <person name="Liimatainen K."/>
            <person name="Lipzen A."/>
            <person name="Lukacs Z."/>
            <person name="Mihaltcheva S."/>
            <person name="Morgado L.N."/>
            <person name="Niskanen T."/>
            <person name="Noordeloos M.E."/>
            <person name="Ohm R.A."/>
            <person name="Ortiz-Santana B."/>
            <person name="Ovrebo C."/>
            <person name="Racz N."/>
            <person name="Riley R."/>
            <person name="Savchenko A."/>
            <person name="Shiryaev A."/>
            <person name="Soop K."/>
            <person name="Spirin V."/>
            <person name="Szebenyi C."/>
            <person name="Tomsovsky M."/>
            <person name="Tulloss R.E."/>
            <person name="Uehling J."/>
            <person name="Grigoriev I.V."/>
            <person name="Vagvolgyi C."/>
            <person name="Papp T."/>
            <person name="Martin F.M."/>
            <person name="Miettinen O."/>
            <person name="Hibbett D.S."/>
            <person name="Nagy L.G."/>
        </authorList>
    </citation>
    <scope>NUCLEOTIDE SEQUENCE [LARGE SCALE GENOMIC DNA]</scope>
    <source>
        <strain evidence="7 8">HHB13444</strain>
    </source>
</reference>
<keyword evidence="4" id="KW-0159">Chromosome partition</keyword>
<dbReference type="PROSITE" id="PS51700">
    <property type="entry name" value="SEPARIN"/>
    <property type="match status" value="1"/>
</dbReference>
<proteinExistence type="predicted"/>
<evidence type="ECO:0000256" key="2">
    <source>
        <dbReference type="ARBA" id="ARBA00012489"/>
    </source>
</evidence>
<feature type="compositionally biased region" description="Low complexity" evidence="5">
    <location>
        <begin position="812"/>
        <end position="832"/>
    </location>
</feature>